<dbReference type="Pfam" id="PF00675">
    <property type="entry name" value="Peptidase_M16"/>
    <property type="match status" value="1"/>
</dbReference>
<comment type="similarity">
    <text evidence="1">Belongs to the peptidase M16 family.</text>
</comment>
<dbReference type="EMBL" id="JXRA01000151">
    <property type="protein sequence ID" value="KIO74654.1"/>
    <property type="molecule type" value="Genomic_DNA"/>
</dbReference>
<evidence type="ECO:0000256" key="4">
    <source>
        <dbReference type="ARBA" id="ARBA00022833"/>
    </source>
</evidence>
<dbReference type="Pfam" id="PF05193">
    <property type="entry name" value="Peptidase_M16_C"/>
    <property type="match status" value="2"/>
</dbReference>
<dbReference type="SUPFAM" id="SSF63411">
    <property type="entry name" value="LuxS/MPP-like metallohydrolase"/>
    <property type="match status" value="4"/>
</dbReference>
<keyword evidence="2" id="KW-0645">Protease</keyword>
<dbReference type="OrthoDB" id="9811314at2"/>
<dbReference type="GO" id="GO:0008237">
    <property type="term" value="F:metallopeptidase activity"/>
    <property type="evidence" value="ECO:0007669"/>
    <property type="project" value="UniProtKB-KW"/>
</dbReference>
<dbReference type="AlphaFoldDB" id="A0A0D0FQB3"/>
<dbReference type="InterPro" id="IPR011249">
    <property type="entry name" value="Metalloenz_LuxS/M16"/>
</dbReference>
<name>A0A0D0FQB3_9SPHI</name>
<evidence type="ECO:0000256" key="1">
    <source>
        <dbReference type="ARBA" id="ARBA00007261"/>
    </source>
</evidence>
<sequence>MYKNIIPVIGLTVLTAISNPVSAQHKIIKQKPTATVNTGKPIPNDPAVKIGKLPNGLTYYIRKNIEPKNRAELYLANRIGSLMENDDQQGLAHFTEHMAFNGTKDFPKNEIINYLQKAGVRFGADLNAYTSFDQTVYQLPIPTDSIELFRTGFKILANWAGKISMDGEEIDKERGVIIEEDRQSGKNSGERIRKQLLPVILKDSRYENRIPIGKIDLLKTFTHDKIRNFYADWYRPDLQAVIAVGDFDVNEVEKLIIANFSDLKNPVKEKERIKYDLPDNTTPLVKIVTDAEQQYNTASITWKQRGNILKTTADQRKNIVYSMINSMLSARFQEILEKGNAPFLFAQSSFGGYQGGLVPGINAFQTTVGAKSGKDLEHALTAAIAESERAVRFGFLQSELDVVKKNIEAGNEISLKEKDKTSSAAFVGEYLSHFLTGSAIGSIEFNYADTKQNLKTITLKEVNALAKTLITKNNPIIIVQAPEKEKANLPTATQLLAVFTNAGKGLKPYIDNTINKPLLAQIPTAGKVTGEKKFEDIGVTEWTLSNGIKVLLKPTDFKNDQIIFSSFSRGGTSLANPADYQSADNAGIISQSGLGDLNPSQLNKLLAGNTGSASAYLDELYQGFGGSSSPKDLENALQMVVASALHPRKDTEIFNKWISDAKVSLENKNADPESVFADTIQAVLSSYNKRSMPYTLSDLDKISLDKAFDFYKGRFADLGEQTFVFVGNFDLNTIKPLIETYIASLPTLNKKTDFIDLGARTPNGNISKTVRKGLEDKASVQLYIHGDYDYTAANNVQLDALNTALEIKILERLREKESGVYSPGVSLSVSKYPVSHYYFVISFSCAPANVEKLIAAALDEVKNIRVNGATAQDITKFKSEIQRQQELNLRNNGYWLGYLTTRLKYGDNLNQLLTEKQRLEEVTIESSKTNAQKYLKQDNYIRLTLLPQ</sequence>
<evidence type="ECO:0000259" key="6">
    <source>
        <dbReference type="Pfam" id="PF00675"/>
    </source>
</evidence>
<dbReference type="PANTHER" id="PTHR43690:SF34">
    <property type="entry name" value="ZINC PROTEASE PQQL-LIKE"/>
    <property type="match status" value="1"/>
</dbReference>
<evidence type="ECO:0000256" key="3">
    <source>
        <dbReference type="ARBA" id="ARBA00022801"/>
    </source>
</evidence>
<evidence type="ECO:0000256" key="5">
    <source>
        <dbReference type="ARBA" id="ARBA00023049"/>
    </source>
</evidence>
<evidence type="ECO:0000259" key="7">
    <source>
        <dbReference type="Pfam" id="PF05193"/>
    </source>
</evidence>
<gene>
    <name evidence="8" type="ORF">TH53_25230</name>
</gene>
<reference evidence="8 9" key="1">
    <citation type="submission" date="2015-01" db="EMBL/GenBank/DDBJ databases">
        <title>Draft genome sequence of Pedobacter sp. NL19 isolated from sludge of an effluent treatment pond in an abandoned uranium mine.</title>
        <authorList>
            <person name="Santos T."/>
            <person name="Caetano T."/>
            <person name="Covas C."/>
            <person name="Cruz A."/>
            <person name="Mendo S."/>
        </authorList>
    </citation>
    <scope>NUCLEOTIDE SEQUENCE [LARGE SCALE GENOMIC DNA]</scope>
    <source>
        <strain evidence="8 9">NL19</strain>
    </source>
</reference>
<keyword evidence="4" id="KW-0862">Zinc</keyword>
<keyword evidence="9" id="KW-1185">Reference proteome</keyword>
<keyword evidence="3" id="KW-0378">Hydrolase</keyword>
<evidence type="ECO:0000313" key="9">
    <source>
        <dbReference type="Proteomes" id="UP000032049"/>
    </source>
</evidence>
<protein>
    <submittedName>
        <fullName evidence="8">Contig151, whole genome shotgun sequence</fullName>
    </submittedName>
</protein>
<organism evidence="8 9">
    <name type="scientific">Pedobacter lusitanus</name>
    <dbReference type="NCBI Taxonomy" id="1503925"/>
    <lineage>
        <taxon>Bacteria</taxon>
        <taxon>Pseudomonadati</taxon>
        <taxon>Bacteroidota</taxon>
        <taxon>Sphingobacteriia</taxon>
        <taxon>Sphingobacteriales</taxon>
        <taxon>Sphingobacteriaceae</taxon>
        <taxon>Pedobacter</taxon>
    </lineage>
</organism>
<dbReference type="InterPro" id="IPR050626">
    <property type="entry name" value="Peptidase_M16"/>
</dbReference>
<dbReference type="GO" id="GO:0046872">
    <property type="term" value="F:metal ion binding"/>
    <property type="evidence" value="ECO:0007669"/>
    <property type="project" value="InterPro"/>
</dbReference>
<keyword evidence="5" id="KW-0482">Metalloprotease</keyword>
<dbReference type="InterPro" id="IPR011765">
    <property type="entry name" value="Pept_M16_N"/>
</dbReference>
<dbReference type="RefSeq" id="WP_041887048.1">
    <property type="nucleotide sequence ID" value="NZ_CP157278.1"/>
</dbReference>
<dbReference type="InterPro" id="IPR007863">
    <property type="entry name" value="Peptidase_M16_C"/>
</dbReference>
<evidence type="ECO:0000256" key="2">
    <source>
        <dbReference type="ARBA" id="ARBA00022670"/>
    </source>
</evidence>
<dbReference type="PANTHER" id="PTHR43690">
    <property type="entry name" value="NARDILYSIN"/>
    <property type="match status" value="1"/>
</dbReference>
<dbReference type="GO" id="GO:0006508">
    <property type="term" value="P:proteolysis"/>
    <property type="evidence" value="ECO:0007669"/>
    <property type="project" value="UniProtKB-KW"/>
</dbReference>
<dbReference type="Proteomes" id="UP000032049">
    <property type="component" value="Unassembled WGS sequence"/>
</dbReference>
<dbReference type="STRING" id="1503925.TH53_25230"/>
<evidence type="ECO:0000313" key="8">
    <source>
        <dbReference type="EMBL" id="KIO74654.1"/>
    </source>
</evidence>
<feature type="domain" description="Peptidase M16 C-terminal" evidence="7">
    <location>
        <begin position="701"/>
        <end position="878"/>
    </location>
</feature>
<dbReference type="Gene3D" id="3.30.830.10">
    <property type="entry name" value="Metalloenzyme, LuxS/M16 peptidase-like"/>
    <property type="match status" value="4"/>
</dbReference>
<proteinExistence type="inferred from homology"/>
<feature type="domain" description="Peptidase M16 N-terminal" evidence="6">
    <location>
        <begin position="64"/>
        <end position="197"/>
    </location>
</feature>
<accession>A0A0D0FQB3</accession>
<comment type="caution">
    <text evidence="8">The sequence shown here is derived from an EMBL/GenBank/DDBJ whole genome shotgun (WGS) entry which is preliminary data.</text>
</comment>
<feature type="domain" description="Peptidase M16 C-terminal" evidence="7">
    <location>
        <begin position="221"/>
        <end position="406"/>
    </location>
</feature>